<proteinExistence type="predicted"/>
<dbReference type="Proteomes" id="UP001162972">
    <property type="component" value="Chromosome 6"/>
</dbReference>
<dbReference type="EMBL" id="JAPFFJ010000016">
    <property type="protein sequence ID" value="KAJ6406954.1"/>
    <property type="molecule type" value="Genomic_DNA"/>
</dbReference>
<keyword evidence="2" id="KW-1185">Reference proteome</keyword>
<gene>
    <name evidence="1" type="ORF">OIU84_010464</name>
</gene>
<accession>A0AAD6JMQ9</accession>
<name>A0AAD6JMQ9_9ROSI</name>
<organism evidence="1 2">
    <name type="scientific">Salix udensis</name>
    <dbReference type="NCBI Taxonomy" id="889485"/>
    <lineage>
        <taxon>Eukaryota</taxon>
        <taxon>Viridiplantae</taxon>
        <taxon>Streptophyta</taxon>
        <taxon>Embryophyta</taxon>
        <taxon>Tracheophyta</taxon>
        <taxon>Spermatophyta</taxon>
        <taxon>Magnoliopsida</taxon>
        <taxon>eudicotyledons</taxon>
        <taxon>Gunneridae</taxon>
        <taxon>Pentapetalae</taxon>
        <taxon>rosids</taxon>
        <taxon>fabids</taxon>
        <taxon>Malpighiales</taxon>
        <taxon>Salicaceae</taxon>
        <taxon>Saliceae</taxon>
        <taxon>Salix</taxon>
    </lineage>
</organism>
<comment type="caution">
    <text evidence="1">The sequence shown here is derived from an EMBL/GenBank/DDBJ whole genome shotgun (WGS) entry which is preliminary data.</text>
</comment>
<evidence type="ECO:0000313" key="2">
    <source>
        <dbReference type="Proteomes" id="UP001162972"/>
    </source>
</evidence>
<dbReference type="AlphaFoldDB" id="A0AAD6JMQ9"/>
<sequence length="155" mass="17118">MVVAALVAKELGKEEVVSLSLLLAAAALKTKEILSSSPSKAGENSGSKLKEDTRSMAMKVNPRVDHATNDKWKDLFYFNRSAENGTKLVHFSELNNVTSYSLLENDLVSLKDIWESCFLGYIVGKFPVYKALNNIITNSGLLRKLYTSISPIQDC</sequence>
<protein>
    <submittedName>
        <fullName evidence="1">Uncharacterized protein</fullName>
    </submittedName>
</protein>
<evidence type="ECO:0000313" key="1">
    <source>
        <dbReference type="EMBL" id="KAJ6406954.1"/>
    </source>
</evidence>
<reference evidence="1 2" key="1">
    <citation type="journal article" date="2023" name="Int. J. Mol. Sci.">
        <title>De Novo Assembly and Annotation of 11 Diverse Shrub Willow (Salix) Genomes Reveals Novel Gene Organization in Sex-Linked Regions.</title>
        <authorList>
            <person name="Hyden B."/>
            <person name="Feng K."/>
            <person name="Yates T.B."/>
            <person name="Jawdy S."/>
            <person name="Cereghino C."/>
            <person name="Smart L.B."/>
            <person name="Muchero W."/>
        </authorList>
    </citation>
    <scope>NUCLEOTIDE SEQUENCE [LARGE SCALE GENOMIC DNA]</scope>
    <source>
        <tissue evidence="1">Shoot tip</tissue>
    </source>
</reference>